<reference evidence="2" key="1">
    <citation type="submission" date="2018-09" db="EMBL/GenBank/DDBJ databases">
        <title>Nocardia yunnanensis sp. nov., an actinomycete isolated from a soil sample.</title>
        <authorList>
            <person name="Zhang J."/>
        </authorList>
    </citation>
    <scope>NUCLEOTIDE SEQUENCE [LARGE SCALE GENOMIC DNA]</scope>
    <source>
        <strain evidence="2">21-3</strain>
    </source>
</reference>
<keyword evidence="1" id="KW-0378">Hydrolase</keyword>
<sequence length="284" mass="32055">MEQTSLTSSKTTAPWDVVTQPGPVLVAAIHAGHTIRGSLAPWLEIGETDRLREEDPLTDFFLTAGDTIIRANRSRFEFDLNRPSETAVTTNPEDTWGLRIWKPDMPEREKELSLRLHRQFYDQVARCVDEMIEAHGRILVLDVHSYNHRRAGRDAEPDDPQLSPDIDLGATTLDKDIFGGLLERFGDALRSHPLNGRTLEVGTNIRWKDGGHFPEWLHAKYGDAACVITLEYKKVFMDEWGRSADILALQDLREGFLAAVDEARDWLAEYPAPGQAQSKARMPA</sequence>
<evidence type="ECO:0000313" key="1">
    <source>
        <dbReference type="EMBL" id="QFI62667.1"/>
    </source>
</evidence>
<gene>
    <name evidence="1" type="ORF">D0Y83_04795</name>
</gene>
<dbReference type="InterPro" id="IPR007709">
    <property type="entry name" value="N-FG_amidohydro"/>
</dbReference>
<proteinExistence type="predicted"/>
<dbReference type="Gene3D" id="3.40.630.40">
    <property type="entry name" value="Zn-dependent exopeptidases"/>
    <property type="match status" value="1"/>
</dbReference>
<dbReference type="GO" id="GO:0016787">
    <property type="term" value="F:hydrolase activity"/>
    <property type="evidence" value="ECO:0007669"/>
    <property type="project" value="UniProtKB-KW"/>
</dbReference>
<dbReference type="GeneID" id="69696605"/>
<dbReference type="Proteomes" id="UP000325385">
    <property type="component" value="Chromosome"/>
</dbReference>
<dbReference type="RefSeq" id="WP_151885145.1">
    <property type="nucleotide sequence ID" value="NZ_CP032228.1"/>
</dbReference>
<protein>
    <submittedName>
        <fullName evidence="1">N-formylglutamate amidohydrolase</fullName>
    </submittedName>
</protein>
<organism evidence="1 2">
    <name type="scientific">Qipengyuania flava</name>
    <dbReference type="NCBI Taxonomy" id="192812"/>
    <lineage>
        <taxon>Bacteria</taxon>
        <taxon>Pseudomonadati</taxon>
        <taxon>Pseudomonadota</taxon>
        <taxon>Alphaproteobacteria</taxon>
        <taxon>Sphingomonadales</taxon>
        <taxon>Erythrobacteraceae</taxon>
        <taxon>Qipengyuania</taxon>
    </lineage>
</organism>
<dbReference type="AlphaFoldDB" id="A0A5P6N9G7"/>
<dbReference type="SUPFAM" id="SSF53187">
    <property type="entry name" value="Zn-dependent exopeptidases"/>
    <property type="match status" value="1"/>
</dbReference>
<dbReference type="Pfam" id="PF05013">
    <property type="entry name" value="FGase"/>
    <property type="match status" value="1"/>
</dbReference>
<evidence type="ECO:0000313" key="2">
    <source>
        <dbReference type="Proteomes" id="UP000325385"/>
    </source>
</evidence>
<dbReference type="EMBL" id="CP032228">
    <property type="protein sequence ID" value="QFI62667.1"/>
    <property type="molecule type" value="Genomic_DNA"/>
</dbReference>
<accession>A0A5P6N9G7</accession>
<name>A0A5P6N9G7_9SPHN</name>